<comment type="caution">
    <text evidence="1">The sequence shown here is derived from an EMBL/GenBank/DDBJ whole genome shotgun (WGS) entry which is preliminary data.</text>
</comment>
<reference evidence="1 2" key="1">
    <citation type="journal article" date="2017" name="Plant Biotechnol. J.">
        <title>A comprehensive draft genome sequence for lupin (Lupinus angustifolius), an emerging health food: insights into plant-microbe interactions and legume evolution.</title>
        <authorList>
            <person name="Hane J.K."/>
            <person name="Ming Y."/>
            <person name="Kamphuis L.G."/>
            <person name="Nelson M.N."/>
            <person name="Garg G."/>
            <person name="Atkins C.A."/>
            <person name="Bayer P.E."/>
            <person name="Bravo A."/>
            <person name="Bringans S."/>
            <person name="Cannon S."/>
            <person name="Edwards D."/>
            <person name="Foley R."/>
            <person name="Gao L.L."/>
            <person name="Harrison M.J."/>
            <person name="Huang W."/>
            <person name="Hurgobin B."/>
            <person name="Li S."/>
            <person name="Liu C.W."/>
            <person name="McGrath A."/>
            <person name="Morahan G."/>
            <person name="Murray J."/>
            <person name="Weller J."/>
            <person name="Jian J."/>
            <person name="Singh K.B."/>
        </authorList>
    </citation>
    <scope>NUCLEOTIDE SEQUENCE [LARGE SCALE GENOMIC DNA]</scope>
    <source>
        <strain evidence="2">cv. Tanjil</strain>
        <tissue evidence="1">Whole plant</tissue>
    </source>
</reference>
<organism evidence="1 2">
    <name type="scientific">Lupinus angustifolius</name>
    <name type="common">Narrow-leaved blue lupine</name>
    <dbReference type="NCBI Taxonomy" id="3871"/>
    <lineage>
        <taxon>Eukaryota</taxon>
        <taxon>Viridiplantae</taxon>
        <taxon>Streptophyta</taxon>
        <taxon>Embryophyta</taxon>
        <taxon>Tracheophyta</taxon>
        <taxon>Spermatophyta</taxon>
        <taxon>Magnoliopsida</taxon>
        <taxon>eudicotyledons</taxon>
        <taxon>Gunneridae</taxon>
        <taxon>Pentapetalae</taxon>
        <taxon>rosids</taxon>
        <taxon>fabids</taxon>
        <taxon>Fabales</taxon>
        <taxon>Fabaceae</taxon>
        <taxon>Papilionoideae</taxon>
        <taxon>50 kb inversion clade</taxon>
        <taxon>genistoids sensu lato</taxon>
        <taxon>core genistoids</taxon>
        <taxon>Genisteae</taxon>
        <taxon>Lupinus</taxon>
    </lineage>
</organism>
<dbReference type="AlphaFoldDB" id="A0A394D8B9"/>
<keyword evidence="2" id="KW-1185">Reference proteome</keyword>
<evidence type="ECO:0000313" key="2">
    <source>
        <dbReference type="Proteomes" id="UP000188354"/>
    </source>
</evidence>
<dbReference type="EMBL" id="MLAU01003753">
    <property type="protein sequence ID" value="OIW19870.1"/>
    <property type="molecule type" value="Genomic_DNA"/>
</dbReference>
<dbReference type="STRING" id="3871.A0A394D8B9"/>
<accession>A0A394D8B9</accession>
<protein>
    <submittedName>
        <fullName evidence="1">Uncharacterized protein</fullName>
    </submittedName>
</protein>
<dbReference type="Proteomes" id="UP000188354">
    <property type="component" value="Unassembled WGS sequence"/>
</dbReference>
<gene>
    <name evidence="1" type="ORF">TanjilG_27236</name>
</gene>
<evidence type="ECO:0000313" key="1">
    <source>
        <dbReference type="EMBL" id="OIW19870.1"/>
    </source>
</evidence>
<sequence length="78" mass="9170">MVAAAVPLLYAICMYKDYEILNHRMLLTLMDRISNMKMQNGAWLYGLIQVTSSDPEPFAYDFDRSIIMNDWYHQSTNE</sequence>
<name>A0A394D8B9_LUPAN</name>
<proteinExistence type="predicted"/>
<dbReference type="Gramene" id="OIW19870">
    <property type="protein sequence ID" value="OIW19870"/>
    <property type="gene ID" value="TanjilG_27236"/>
</dbReference>